<proteinExistence type="predicted"/>
<keyword evidence="3" id="KW-0472">Membrane</keyword>
<feature type="transmembrane region" description="Helical" evidence="3">
    <location>
        <begin position="585"/>
        <end position="608"/>
    </location>
</feature>
<feature type="domain" description="Zn(2)-C6 fungal-type" evidence="4">
    <location>
        <begin position="15"/>
        <end position="45"/>
    </location>
</feature>
<keyword evidence="1" id="KW-0539">Nucleus</keyword>
<feature type="compositionally biased region" description="Basic and acidic residues" evidence="2">
    <location>
        <begin position="91"/>
        <end position="102"/>
    </location>
</feature>
<protein>
    <submittedName>
        <fullName evidence="5">Oleate-activated transcription factor 1</fullName>
    </submittedName>
</protein>
<dbReference type="GO" id="GO:0008270">
    <property type="term" value="F:zinc ion binding"/>
    <property type="evidence" value="ECO:0007669"/>
    <property type="project" value="InterPro"/>
</dbReference>
<evidence type="ECO:0000313" key="6">
    <source>
        <dbReference type="Proteomes" id="UP000582016"/>
    </source>
</evidence>
<dbReference type="PROSITE" id="PS00463">
    <property type="entry name" value="ZN2_CY6_FUNGAL_1"/>
    <property type="match status" value="1"/>
</dbReference>
<sequence length="661" mass="74560">MSYNQFPNRRRVIQACVNCRMRKTRCDAAQPRCGLCTSQNVDCVYRDAKQPKIDYNTQVLLERMQLLEDRILSSNSASQGQRAPLESSPTSHHDPQHDSTAEGREPVFEVQIPLSHTANSNHVFSWSLVQTLLSENNTDVQDLPNYADATEVFFQQQQHSKHPSTTSQPLSSWKLYDSSYFSSSHGDGIARLKDLIHLYFTKVNIFFPLLLKRDILNIFESITAEEVYGNDEIPMVNMPQYALLLVVLCLALLSSSGQSDICIDKNRNPLSIRSNSPEDQVGSELWSKARLILGYISTDMSLEAAQASMLASIYMGASGAVAEAFHWAHATAVKCETMARLQAKNESISDGFRRLYWISFIYECDFISEISIVSPSGIARYENKIPYPAFTAENHPISPSVPESSEASSIRSQEELVAFQITTNSAIRRFLNTVNSVVYDDKEQFRTRQSNYASWLLRISEDLWSHHSAIYRNLPDFLLSNPSQEVTMAEADTSSPASLQSPIARIQGIPVGNNSWNILRLKGRYYAGQYIIHRPFIEFIVLNIDNFESHPCKDAVLKRSKSCLDGCSGFIKVFDVETVNSLTCLFPTGMVTFTMTIILMVATIFPIFKDLLSDDVEDVIVAGKRNLARFSQSVAEFSWHIEILERLDVARQIRIARQEGS</sequence>
<dbReference type="EMBL" id="JAAOAQ010000100">
    <property type="protein sequence ID" value="KAF5567232.1"/>
    <property type="molecule type" value="Genomic_DNA"/>
</dbReference>
<keyword evidence="6" id="KW-1185">Reference proteome</keyword>
<comment type="caution">
    <text evidence="5">The sequence shown here is derived from an EMBL/GenBank/DDBJ whole genome shotgun (WGS) entry which is preliminary data.</text>
</comment>
<evidence type="ECO:0000256" key="1">
    <source>
        <dbReference type="ARBA" id="ARBA00023242"/>
    </source>
</evidence>
<dbReference type="PANTHER" id="PTHR47785:SF4">
    <property type="entry name" value="ZN(II)2CYS6 TRANSCRIPTION FACTOR (EUROFUNG)"/>
    <property type="match status" value="1"/>
</dbReference>
<dbReference type="OrthoDB" id="10261408at2759"/>
<dbReference type="Pfam" id="PF00172">
    <property type="entry name" value="Zn_clus"/>
    <property type="match status" value="1"/>
</dbReference>
<gene>
    <name evidence="5" type="ORF">FPHYL_3376</name>
</gene>
<dbReference type="Gene3D" id="4.10.240.10">
    <property type="entry name" value="Zn(2)-C6 fungal-type DNA-binding domain"/>
    <property type="match status" value="1"/>
</dbReference>
<name>A0A8H5NI44_9HYPO</name>
<dbReference type="PROSITE" id="PS50048">
    <property type="entry name" value="ZN2_CY6_FUNGAL_2"/>
    <property type="match status" value="1"/>
</dbReference>
<dbReference type="CDD" id="cd00067">
    <property type="entry name" value="GAL4"/>
    <property type="match status" value="1"/>
</dbReference>
<dbReference type="AlphaFoldDB" id="A0A8H5NI44"/>
<reference evidence="5 6" key="1">
    <citation type="submission" date="2020-05" db="EMBL/GenBank/DDBJ databases">
        <title>Identification and distribution of gene clusters putatively required for synthesis of sphingolipid metabolism inhibitors in phylogenetically diverse species of the filamentous fungus Fusarium.</title>
        <authorList>
            <person name="Kim H.-S."/>
            <person name="Busman M."/>
            <person name="Brown D.W."/>
            <person name="Divon H."/>
            <person name="Uhlig S."/>
            <person name="Proctor R.H."/>
        </authorList>
    </citation>
    <scope>NUCLEOTIDE SEQUENCE [LARGE SCALE GENOMIC DNA]</scope>
    <source>
        <strain evidence="5 6">NRRL 13617</strain>
    </source>
</reference>
<evidence type="ECO:0000256" key="2">
    <source>
        <dbReference type="SAM" id="MobiDB-lite"/>
    </source>
</evidence>
<evidence type="ECO:0000259" key="4">
    <source>
        <dbReference type="PROSITE" id="PS50048"/>
    </source>
</evidence>
<keyword evidence="3" id="KW-0812">Transmembrane</keyword>
<evidence type="ECO:0000313" key="5">
    <source>
        <dbReference type="EMBL" id="KAF5567232.1"/>
    </source>
</evidence>
<feature type="region of interest" description="Disordered" evidence="2">
    <location>
        <begin position="75"/>
        <end position="102"/>
    </location>
</feature>
<dbReference type="InterPro" id="IPR036864">
    <property type="entry name" value="Zn2-C6_fun-type_DNA-bd_sf"/>
</dbReference>
<dbReference type="SMART" id="SM00066">
    <property type="entry name" value="GAL4"/>
    <property type="match status" value="1"/>
</dbReference>
<dbReference type="SUPFAM" id="SSF57701">
    <property type="entry name" value="Zn2/Cys6 DNA-binding domain"/>
    <property type="match status" value="1"/>
</dbReference>
<dbReference type="CDD" id="cd12148">
    <property type="entry name" value="fungal_TF_MHR"/>
    <property type="match status" value="1"/>
</dbReference>
<dbReference type="InterPro" id="IPR001138">
    <property type="entry name" value="Zn2Cys6_DnaBD"/>
</dbReference>
<organism evidence="5 6">
    <name type="scientific">Fusarium phyllophilum</name>
    <dbReference type="NCBI Taxonomy" id="47803"/>
    <lineage>
        <taxon>Eukaryota</taxon>
        <taxon>Fungi</taxon>
        <taxon>Dikarya</taxon>
        <taxon>Ascomycota</taxon>
        <taxon>Pezizomycotina</taxon>
        <taxon>Sordariomycetes</taxon>
        <taxon>Hypocreomycetidae</taxon>
        <taxon>Hypocreales</taxon>
        <taxon>Nectriaceae</taxon>
        <taxon>Fusarium</taxon>
        <taxon>Fusarium fujikuroi species complex</taxon>
    </lineage>
</organism>
<accession>A0A8H5NI44</accession>
<evidence type="ECO:0000256" key="3">
    <source>
        <dbReference type="SAM" id="Phobius"/>
    </source>
</evidence>
<dbReference type="GO" id="GO:0000981">
    <property type="term" value="F:DNA-binding transcription factor activity, RNA polymerase II-specific"/>
    <property type="evidence" value="ECO:0007669"/>
    <property type="project" value="InterPro"/>
</dbReference>
<dbReference type="Proteomes" id="UP000582016">
    <property type="component" value="Unassembled WGS sequence"/>
</dbReference>
<dbReference type="PANTHER" id="PTHR47785">
    <property type="entry name" value="ZN(II)2CYS6 TRANSCRIPTION FACTOR (EUROFUNG)-RELATED-RELATED"/>
    <property type="match status" value="1"/>
</dbReference>
<dbReference type="InterPro" id="IPR053181">
    <property type="entry name" value="EcdB-like_regulator"/>
</dbReference>
<keyword evidence="3" id="KW-1133">Transmembrane helix</keyword>